<dbReference type="InterPro" id="IPR015915">
    <property type="entry name" value="Kelch-typ_b-propeller"/>
</dbReference>
<dbReference type="Proteomes" id="UP001189429">
    <property type="component" value="Unassembled WGS sequence"/>
</dbReference>
<evidence type="ECO:0000313" key="1">
    <source>
        <dbReference type="EMBL" id="CAK0891012.1"/>
    </source>
</evidence>
<accession>A0ABN9WW11</accession>
<dbReference type="Pfam" id="PF01344">
    <property type="entry name" value="Kelch_1"/>
    <property type="match status" value="1"/>
</dbReference>
<comment type="caution">
    <text evidence="1">The sequence shown here is derived from an EMBL/GenBank/DDBJ whole genome shotgun (WGS) entry which is preliminary data.</text>
</comment>
<dbReference type="PRINTS" id="PR00501">
    <property type="entry name" value="KELCHREPEAT"/>
</dbReference>
<dbReference type="SUPFAM" id="SSF117281">
    <property type="entry name" value="Kelch motif"/>
    <property type="match status" value="2"/>
</dbReference>
<protein>
    <submittedName>
        <fullName evidence="1">Uncharacterized protein</fullName>
    </submittedName>
</protein>
<dbReference type="SMART" id="SM00612">
    <property type="entry name" value="Kelch"/>
    <property type="match status" value="6"/>
</dbReference>
<dbReference type="PANTHER" id="PTHR45632:SF14">
    <property type="entry name" value="KELCH-LIKE PROTEIN 33"/>
    <property type="match status" value="1"/>
</dbReference>
<sequence>MAQRTSDEARGWQDLRASVAELEKHVAALCACLNDAGVLQEQTLLARLHRHRFAAAVQRHPCTWDASLQQALRPTQLLDCVLRLAGQSTALSLCMASTDLSLGAADLRRSRLAPARLYVCGGQHRGFQSLRSAECFDTARGTWELLPPMTEQRADLAAASAGGRLYVCGGRPQIFRGECLDSAECFDPAVGAWAPLPPMAEARSRTRAAVLQGLLYVVGGYSGSEFVASAERLDPATGRWEALPRMSAERADPAVAVLGGRLYVCGGFRAEPPESLACAERLDPGAAAPPAWEALPEMHARRAEAVAAPLLGHLYVCGGWCQGERLRGVDRLAHEHPAAGWRTLPPMLERRCAASAAAIGGRLYVYGGRGPASAERFDPALDAWEALPAPAGSRSLPLAAVAAGCL</sequence>
<dbReference type="EMBL" id="CAUYUJ010019414">
    <property type="protein sequence ID" value="CAK0891012.1"/>
    <property type="molecule type" value="Genomic_DNA"/>
</dbReference>
<dbReference type="InterPro" id="IPR006652">
    <property type="entry name" value="Kelch_1"/>
</dbReference>
<dbReference type="Pfam" id="PF24681">
    <property type="entry name" value="Kelch_KLHDC2_KLHL20_DRC7"/>
    <property type="match status" value="1"/>
</dbReference>
<evidence type="ECO:0000313" key="2">
    <source>
        <dbReference type="Proteomes" id="UP001189429"/>
    </source>
</evidence>
<reference evidence="1" key="1">
    <citation type="submission" date="2023-10" db="EMBL/GenBank/DDBJ databases">
        <authorList>
            <person name="Chen Y."/>
            <person name="Shah S."/>
            <person name="Dougan E. K."/>
            <person name="Thang M."/>
            <person name="Chan C."/>
        </authorList>
    </citation>
    <scope>NUCLEOTIDE SEQUENCE [LARGE SCALE GENOMIC DNA]</scope>
</reference>
<proteinExistence type="predicted"/>
<name>A0ABN9WW11_9DINO</name>
<dbReference type="Gene3D" id="2.120.10.80">
    <property type="entry name" value="Kelch-type beta propeller"/>
    <property type="match status" value="2"/>
</dbReference>
<dbReference type="PANTHER" id="PTHR45632">
    <property type="entry name" value="LD33804P"/>
    <property type="match status" value="1"/>
</dbReference>
<keyword evidence="2" id="KW-1185">Reference proteome</keyword>
<gene>
    <name evidence="1" type="ORF">PCOR1329_LOCUS71072</name>
</gene>
<organism evidence="1 2">
    <name type="scientific">Prorocentrum cordatum</name>
    <dbReference type="NCBI Taxonomy" id="2364126"/>
    <lineage>
        <taxon>Eukaryota</taxon>
        <taxon>Sar</taxon>
        <taxon>Alveolata</taxon>
        <taxon>Dinophyceae</taxon>
        <taxon>Prorocentrales</taxon>
        <taxon>Prorocentraceae</taxon>
        <taxon>Prorocentrum</taxon>
    </lineage>
</organism>